<keyword evidence="1" id="KW-0812">Transmembrane</keyword>
<evidence type="ECO:0000313" key="2">
    <source>
        <dbReference type="EMBL" id="KFD20665.1"/>
    </source>
</evidence>
<keyword evidence="3" id="KW-1185">Reference proteome</keyword>
<dbReference type="Proteomes" id="UP000028602">
    <property type="component" value="Unassembled WGS sequence"/>
</dbReference>
<reference evidence="2 3" key="1">
    <citation type="submission" date="2014-05" db="EMBL/GenBank/DDBJ databases">
        <title>ATOL: Assembling a taxonomically balanced genome-scale reconstruction of the evolutionary history of the Enterobacteriaceae.</title>
        <authorList>
            <person name="Plunkett G.III."/>
            <person name="Neeno-Eckwall E.C."/>
            <person name="Glasner J.D."/>
            <person name="Perna N.T."/>
        </authorList>
    </citation>
    <scope>NUCLEOTIDE SEQUENCE [LARGE SCALE GENOMIC DNA]</scope>
    <source>
        <strain evidence="2 3">ATCC 33301</strain>
    </source>
</reference>
<name>A0A085JJL9_9GAMM</name>
<proteinExistence type="predicted"/>
<protein>
    <submittedName>
        <fullName evidence="2">Uncharacterized protein</fullName>
    </submittedName>
</protein>
<keyword evidence="1" id="KW-1133">Transmembrane helix</keyword>
<feature type="transmembrane region" description="Helical" evidence="1">
    <location>
        <begin position="12"/>
        <end position="34"/>
    </location>
</feature>
<sequence length="58" mass="7040">MRQDQIPEMRDFFFTINVVSLFTPDFLLLSRPLWRVIHPLFFLSRQDGTEPIVKDRLF</sequence>
<dbReference type="EMBL" id="JMPR01000020">
    <property type="protein sequence ID" value="KFD20665.1"/>
    <property type="molecule type" value="Genomic_DNA"/>
</dbReference>
<evidence type="ECO:0000313" key="3">
    <source>
        <dbReference type="Proteomes" id="UP000028602"/>
    </source>
</evidence>
<dbReference type="AlphaFoldDB" id="A0A085JJL9"/>
<evidence type="ECO:0000256" key="1">
    <source>
        <dbReference type="SAM" id="Phobius"/>
    </source>
</evidence>
<organism evidence="2 3">
    <name type="scientific">Tatumella ptyseos ATCC 33301</name>
    <dbReference type="NCBI Taxonomy" id="1005995"/>
    <lineage>
        <taxon>Bacteria</taxon>
        <taxon>Pseudomonadati</taxon>
        <taxon>Pseudomonadota</taxon>
        <taxon>Gammaproteobacteria</taxon>
        <taxon>Enterobacterales</taxon>
        <taxon>Erwiniaceae</taxon>
        <taxon>Tatumella</taxon>
    </lineage>
</organism>
<gene>
    <name evidence="2" type="ORF">GTPT_1198</name>
</gene>
<comment type="caution">
    <text evidence="2">The sequence shown here is derived from an EMBL/GenBank/DDBJ whole genome shotgun (WGS) entry which is preliminary data.</text>
</comment>
<accession>A0A085JJL9</accession>
<keyword evidence="1" id="KW-0472">Membrane</keyword>